<evidence type="ECO:0000256" key="5">
    <source>
        <dbReference type="ARBA" id="ARBA00023004"/>
    </source>
</evidence>
<dbReference type="PANTHER" id="PTHR12461:SF106">
    <property type="entry name" value="BIFUNCTIONAL PEPTIDASE AND ARGINYL-HYDROXYLASE JMJD5"/>
    <property type="match status" value="1"/>
</dbReference>
<dbReference type="SUPFAM" id="SSF51197">
    <property type="entry name" value="Clavaminate synthase-like"/>
    <property type="match status" value="2"/>
</dbReference>
<dbReference type="SMART" id="SM00558">
    <property type="entry name" value="JmjC"/>
    <property type="match status" value="2"/>
</dbReference>
<feature type="non-terminal residue" evidence="8">
    <location>
        <position position="1"/>
    </location>
</feature>
<organism evidence="8">
    <name type="scientific">Medioppia subpectinata</name>
    <dbReference type="NCBI Taxonomy" id="1979941"/>
    <lineage>
        <taxon>Eukaryota</taxon>
        <taxon>Metazoa</taxon>
        <taxon>Ecdysozoa</taxon>
        <taxon>Arthropoda</taxon>
        <taxon>Chelicerata</taxon>
        <taxon>Arachnida</taxon>
        <taxon>Acari</taxon>
        <taxon>Acariformes</taxon>
        <taxon>Sarcoptiformes</taxon>
        <taxon>Oribatida</taxon>
        <taxon>Brachypylina</taxon>
        <taxon>Oppioidea</taxon>
        <taxon>Oppiidae</taxon>
        <taxon>Medioppia</taxon>
    </lineage>
</organism>
<keyword evidence="3" id="KW-0479">Metal-binding</keyword>
<dbReference type="GO" id="GO:0051864">
    <property type="term" value="F:histone H3K36 demethylase activity"/>
    <property type="evidence" value="ECO:0007669"/>
    <property type="project" value="TreeGrafter"/>
</dbReference>
<dbReference type="OrthoDB" id="47172at2759"/>
<sequence>MIAMADDMSRTCDAIVDRLWERINCGEWRSVAKDLRYSMADDMSRTCDAIVDRLWERINCGEWRSVAKDLRYCLAYVSALKAVCRCLPLPAISCCGDDNDCVNERKVQALYALDFGLLMSPRLSGDNILAKMATAIHESIVCCGGCDSERTLTGDNRKRLKLSAGDDRALNAYTVDATGDDHKMSHQLSDNNNTVITIPEDYRRLIPYFGDSVKHRIKRVHELDIETFLADYLRPQEPVIITDCMADWPALNGPRKWSVEYIARVAGYRTVPIEIGSKYTDDEWSQKLMTINEFIAKYLTPGAEVEAPGGGGGHRTGYLAQHNLFDQIEELMADISVPDYCCLTTSGDNNDTNDAEDESAPPDVDINAWFGPSGTVSPLHYDPKDNLLAQAMGAKYVRLYRADTPAEAIYPNECRLLSNTSQVDVECVDSERFPAFATLDQYWECVLSEGEMLFMPRPVVAMIAMADDMSRTCDAIVDRLWERINCGEWRSVAKDLRYCMAYVSALKAVCRCLPLLAISCCCGDDNDCDNERKVQALYALDFGLLMSPRLSADNILAKMATAIHESIVCCGGDSERTLTGDNRKRLKLSAGDDQALNACTVDATGDDHQMCHQLSDNNNTVITIPEDYHRLIPYFGDSVKHRIKRVHELDIETFLADYLRPQEPVIITDCMADWPALNGPRKWSVEYIARVAGYRTVPIEIGSKYTDEEWSQKLMTINEFIAKYLTDGAGGVEAPGVGDGGHRTGYLAQHNLFDQIEELMADISVPDYCCLTTSCDNNDNTDAEDQSPPPDVDINAWFGPSGTVSPLHYDPKDNLLAQAMGAKYVRLYRADTPAQAIYPNECRLLSNTSQVDVECVDTERFPLFAALDQYWECVLSEGEMLFMPRRYWHFVKSLSASFSISFWWQ</sequence>
<dbReference type="EMBL" id="OC855021">
    <property type="protein sequence ID" value="CAD7621021.1"/>
    <property type="molecule type" value="Genomic_DNA"/>
</dbReference>
<dbReference type="InterPro" id="IPR003347">
    <property type="entry name" value="JmjC_dom"/>
</dbReference>
<dbReference type="Pfam" id="PF13621">
    <property type="entry name" value="Cupin_8"/>
    <property type="match status" value="2"/>
</dbReference>
<dbReference type="GO" id="GO:0046872">
    <property type="term" value="F:metal ion binding"/>
    <property type="evidence" value="ECO:0007669"/>
    <property type="project" value="UniProtKB-KW"/>
</dbReference>
<evidence type="ECO:0000313" key="9">
    <source>
        <dbReference type="Proteomes" id="UP000759131"/>
    </source>
</evidence>
<dbReference type="FunFam" id="2.60.120.650:FF:000046">
    <property type="entry name" value="JmjC domain-containing protein D"/>
    <property type="match status" value="1"/>
</dbReference>
<dbReference type="EMBL" id="CAJPIZ010000446">
    <property type="protein sequence ID" value="CAG2101451.1"/>
    <property type="molecule type" value="Genomic_DNA"/>
</dbReference>
<feature type="domain" description="JmjC" evidence="7">
    <location>
        <begin position="326"/>
        <end position="497"/>
    </location>
</feature>
<dbReference type="Gene3D" id="2.60.120.650">
    <property type="entry name" value="Cupin"/>
    <property type="match status" value="2"/>
</dbReference>
<keyword evidence="6" id="KW-0539">Nucleus</keyword>
<dbReference type="InterPro" id="IPR041667">
    <property type="entry name" value="Cupin_8"/>
</dbReference>
<evidence type="ECO:0000256" key="6">
    <source>
        <dbReference type="ARBA" id="ARBA00023242"/>
    </source>
</evidence>
<dbReference type="PROSITE" id="PS51184">
    <property type="entry name" value="JMJC"/>
    <property type="match status" value="2"/>
</dbReference>
<keyword evidence="4" id="KW-0560">Oxidoreductase</keyword>
<evidence type="ECO:0000256" key="3">
    <source>
        <dbReference type="ARBA" id="ARBA00022723"/>
    </source>
</evidence>
<dbReference type="GO" id="GO:0005634">
    <property type="term" value="C:nucleus"/>
    <property type="evidence" value="ECO:0007669"/>
    <property type="project" value="UniProtKB-SubCell"/>
</dbReference>
<proteinExistence type="predicted"/>
<protein>
    <recommendedName>
        <fullName evidence="7">JmjC domain-containing protein</fullName>
    </recommendedName>
</protein>
<dbReference type="PANTHER" id="PTHR12461">
    <property type="entry name" value="HYPOXIA-INDUCIBLE FACTOR 1 ALPHA INHIBITOR-RELATED"/>
    <property type="match status" value="1"/>
</dbReference>
<feature type="domain" description="JmjC" evidence="7">
    <location>
        <begin position="754"/>
        <end position="905"/>
    </location>
</feature>
<keyword evidence="5" id="KW-0408">Iron</keyword>
<name>A0A7R9KDF3_9ACAR</name>
<dbReference type="AlphaFoldDB" id="A0A7R9KDF3"/>
<evidence type="ECO:0000259" key="7">
    <source>
        <dbReference type="PROSITE" id="PS51184"/>
    </source>
</evidence>
<comment type="subcellular location">
    <subcellularLocation>
        <location evidence="2">Nucleus</location>
    </subcellularLocation>
</comment>
<evidence type="ECO:0000256" key="2">
    <source>
        <dbReference type="ARBA" id="ARBA00004123"/>
    </source>
</evidence>
<dbReference type="Proteomes" id="UP000759131">
    <property type="component" value="Unassembled WGS sequence"/>
</dbReference>
<evidence type="ECO:0000256" key="4">
    <source>
        <dbReference type="ARBA" id="ARBA00023002"/>
    </source>
</evidence>
<evidence type="ECO:0000256" key="1">
    <source>
        <dbReference type="ARBA" id="ARBA00001954"/>
    </source>
</evidence>
<comment type="cofactor">
    <cofactor evidence="1">
        <name>Fe(2+)</name>
        <dbReference type="ChEBI" id="CHEBI:29033"/>
    </cofactor>
</comment>
<gene>
    <name evidence="8" type="ORF">OSB1V03_LOCUS1500</name>
</gene>
<reference evidence="8" key="1">
    <citation type="submission" date="2020-11" db="EMBL/GenBank/DDBJ databases">
        <authorList>
            <person name="Tran Van P."/>
        </authorList>
    </citation>
    <scope>NUCLEOTIDE SEQUENCE</scope>
</reference>
<evidence type="ECO:0000313" key="8">
    <source>
        <dbReference type="EMBL" id="CAD7621021.1"/>
    </source>
</evidence>
<accession>A0A7R9KDF3</accession>
<keyword evidence="9" id="KW-1185">Reference proteome</keyword>